<dbReference type="InterPro" id="IPR019734">
    <property type="entry name" value="TPR_rpt"/>
</dbReference>
<dbReference type="Pfam" id="PF13432">
    <property type="entry name" value="TPR_16"/>
    <property type="match status" value="2"/>
</dbReference>
<dbReference type="OrthoDB" id="4464809at2"/>
<comment type="caution">
    <text evidence="2">The sequence shown here is derived from an EMBL/GenBank/DDBJ whole genome shotgun (WGS) entry which is preliminary data.</text>
</comment>
<name>A0A365HCA2_9ACTN</name>
<dbReference type="EMBL" id="QLYX01000001">
    <property type="protein sequence ID" value="RAY16760.1"/>
    <property type="molecule type" value="Genomic_DNA"/>
</dbReference>
<dbReference type="InterPro" id="IPR011990">
    <property type="entry name" value="TPR-like_helical_dom_sf"/>
</dbReference>
<reference evidence="2 3" key="1">
    <citation type="submission" date="2018-06" db="EMBL/GenBank/DDBJ databases">
        <title>Actinomadura craniellae sp. nov. isolated from marine sponge Craniella sp.</title>
        <authorList>
            <person name="Li L."/>
            <person name="Xu Q.H."/>
            <person name="Lin H.W."/>
            <person name="Lu Y.H."/>
        </authorList>
    </citation>
    <scope>NUCLEOTIDE SEQUENCE [LARGE SCALE GENOMIC DNA]</scope>
    <source>
        <strain evidence="2 3">LHW63021</strain>
    </source>
</reference>
<keyword evidence="1" id="KW-0802">TPR repeat</keyword>
<evidence type="ECO:0000313" key="2">
    <source>
        <dbReference type="EMBL" id="RAY16760.1"/>
    </source>
</evidence>
<evidence type="ECO:0000313" key="3">
    <source>
        <dbReference type="Proteomes" id="UP000251891"/>
    </source>
</evidence>
<keyword evidence="3" id="KW-1185">Reference proteome</keyword>
<proteinExistence type="predicted"/>
<evidence type="ECO:0000256" key="1">
    <source>
        <dbReference type="PROSITE-ProRule" id="PRU00339"/>
    </source>
</evidence>
<gene>
    <name evidence="2" type="ORF">DPM19_00890</name>
</gene>
<accession>A0A365HCA2</accession>
<dbReference type="Gene3D" id="1.25.40.10">
    <property type="entry name" value="Tetratricopeptide repeat domain"/>
    <property type="match status" value="1"/>
</dbReference>
<organism evidence="2 3">
    <name type="scientific">Actinomadura craniellae</name>
    <dbReference type="NCBI Taxonomy" id="2231787"/>
    <lineage>
        <taxon>Bacteria</taxon>
        <taxon>Bacillati</taxon>
        <taxon>Actinomycetota</taxon>
        <taxon>Actinomycetes</taxon>
        <taxon>Streptosporangiales</taxon>
        <taxon>Thermomonosporaceae</taxon>
        <taxon>Actinomadura</taxon>
    </lineage>
</organism>
<sequence length="205" mass="22580">MDAGDPEWSPRAAYVLGMALFDRGEMAGARIYFDRARQAGHPEWSVGGLIGQAHLAARERRRSEAARLFGQVIDAGRERFLGSAWYNLGAIHQQERSFTEAAKAYRRAVATGDVEFMPKAATNLGFVLANHLGDPAGARQAFEAAIASNDPEQARLAAHNLRAMDELDRLRRAGLPLPSGEDGVDVSVPQSKGRVKRRWWFPQGR</sequence>
<dbReference type="PROSITE" id="PS50005">
    <property type="entry name" value="TPR"/>
    <property type="match status" value="1"/>
</dbReference>
<dbReference type="Proteomes" id="UP000251891">
    <property type="component" value="Unassembled WGS sequence"/>
</dbReference>
<dbReference type="AlphaFoldDB" id="A0A365HCA2"/>
<dbReference type="SUPFAM" id="SSF81901">
    <property type="entry name" value="HCP-like"/>
    <property type="match status" value="1"/>
</dbReference>
<protein>
    <submittedName>
        <fullName evidence="2">Uncharacterized protein</fullName>
    </submittedName>
</protein>
<feature type="repeat" description="TPR" evidence="1">
    <location>
        <begin position="82"/>
        <end position="115"/>
    </location>
</feature>